<reference evidence="7" key="2">
    <citation type="journal article" date="2021" name="Microbiome">
        <title>Successional dynamics and alternative stable states in a saline activated sludge microbial community over 9 years.</title>
        <authorList>
            <person name="Wang Y."/>
            <person name="Ye J."/>
            <person name="Ju F."/>
            <person name="Liu L."/>
            <person name="Boyd J.A."/>
            <person name="Deng Y."/>
            <person name="Parks D.H."/>
            <person name="Jiang X."/>
            <person name="Yin X."/>
            <person name="Woodcroft B.J."/>
            <person name="Tyson G.W."/>
            <person name="Hugenholtz P."/>
            <person name="Polz M.F."/>
            <person name="Zhang T."/>
        </authorList>
    </citation>
    <scope>NUCLEOTIDE SEQUENCE</scope>
    <source>
        <strain evidence="7">HKST-UBA01</strain>
    </source>
</reference>
<feature type="transmembrane region" description="Helical" evidence="6">
    <location>
        <begin position="47"/>
        <end position="64"/>
    </location>
</feature>
<evidence type="ECO:0000256" key="6">
    <source>
        <dbReference type="SAM" id="Phobius"/>
    </source>
</evidence>
<dbReference type="EMBL" id="JAGQHR010001063">
    <property type="protein sequence ID" value="MCA9730243.1"/>
    <property type="molecule type" value="Genomic_DNA"/>
</dbReference>
<protein>
    <submittedName>
        <fullName evidence="7">AI-2E family transporter</fullName>
    </submittedName>
</protein>
<comment type="similarity">
    <text evidence="2">Belongs to the autoinducer-2 exporter (AI-2E) (TC 2.A.86) family.</text>
</comment>
<dbReference type="Pfam" id="PF01594">
    <property type="entry name" value="AI-2E_transport"/>
    <property type="match status" value="1"/>
</dbReference>
<keyword evidence="4 6" id="KW-1133">Transmembrane helix</keyword>
<dbReference type="GO" id="GO:0016020">
    <property type="term" value="C:membrane"/>
    <property type="evidence" value="ECO:0007669"/>
    <property type="project" value="UniProtKB-SubCell"/>
</dbReference>
<feature type="transmembrane region" description="Helical" evidence="6">
    <location>
        <begin position="20"/>
        <end position="40"/>
    </location>
</feature>
<sequence length="227" mass="24857">MTETWMARALLAGTLLLLGFLLYPVLGLAPLFAIAFILWYPTRHGSDGRAVFAVVAFLFVAWILHQVRWVVYPLLAAMLIAYWLDPLVDRLERWKLPRALGALIALLPIAIFLAVAALVLIPTLVNQLEEITTKVPDAIAAIQSQLEPLRSRLELLSRGGQMPDWVQKGLEHVGSLLKAAIAGMSGLGKGVGKAIQLLGMLALVPVLAFYLLVDWDRIRDGLVGLVP</sequence>
<accession>A0A956RRD9</accession>
<comment type="subcellular location">
    <subcellularLocation>
        <location evidence="1">Membrane</location>
        <topology evidence="1">Multi-pass membrane protein</topology>
    </subcellularLocation>
</comment>
<feature type="non-terminal residue" evidence="7">
    <location>
        <position position="227"/>
    </location>
</feature>
<dbReference type="InterPro" id="IPR002549">
    <property type="entry name" value="AI-2E-like"/>
</dbReference>
<comment type="caution">
    <text evidence="7">The sequence shown here is derived from an EMBL/GenBank/DDBJ whole genome shotgun (WGS) entry which is preliminary data.</text>
</comment>
<evidence type="ECO:0000256" key="5">
    <source>
        <dbReference type="ARBA" id="ARBA00023136"/>
    </source>
</evidence>
<evidence type="ECO:0000256" key="4">
    <source>
        <dbReference type="ARBA" id="ARBA00022989"/>
    </source>
</evidence>
<feature type="transmembrane region" description="Helical" evidence="6">
    <location>
        <begin position="194"/>
        <end position="213"/>
    </location>
</feature>
<feature type="transmembrane region" description="Helical" evidence="6">
    <location>
        <begin position="100"/>
        <end position="121"/>
    </location>
</feature>
<evidence type="ECO:0000256" key="2">
    <source>
        <dbReference type="ARBA" id="ARBA00009773"/>
    </source>
</evidence>
<evidence type="ECO:0000313" key="7">
    <source>
        <dbReference type="EMBL" id="MCA9730243.1"/>
    </source>
</evidence>
<name>A0A956RRD9_UNCEI</name>
<dbReference type="AlphaFoldDB" id="A0A956RRD9"/>
<organism evidence="7 8">
    <name type="scientific">Eiseniibacteriota bacterium</name>
    <dbReference type="NCBI Taxonomy" id="2212470"/>
    <lineage>
        <taxon>Bacteria</taxon>
        <taxon>Candidatus Eiseniibacteriota</taxon>
    </lineage>
</organism>
<dbReference type="Proteomes" id="UP000697710">
    <property type="component" value="Unassembled WGS sequence"/>
</dbReference>
<evidence type="ECO:0000256" key="3">
    <source>
        <dbReference type="ARBA" id="ARBA00022692"/>
    </source>
</evidence>
<evidence type="ECO:0000256" key="1">
    <source>
        <dbReference type="ARBA" id="ARBA00004141"/>
    </source>
</evidence>
<proteinExistence type="inferred from homology"/>
<gene>
    <name evidence="7" type="ORF">KC729_21340</name>
</gene>
<keyword evidence="3 6" id="KW-0812">Transmembrane</keyword>
<reference evidence="7" key="1">
    <citation type="submission" date="2020-04" db="EMBL/GenBank/DDBJ databases">
        <authorList>
            <person name="Zhang T."/>
        </authorList>
    </citation>
    <scope>NUCLEOTIDE SEQUENCE</scope>
    <source>
        <strain evidence="7">HKST-UBA01</strain>
    </source>
</reference>
<evidence type="ECO:0000313" key="8">
    <source>
        <dbReference type="Proteomes" id="UP000697710"/>
    </source>
</evidence>
<keyword evidence="5 6" id="KW-0472">Membrane</keyword>